<keyword evidence="1" id="KW-1133">Transmembrane helix</keyword>
<gene>
    <name evidence="2" type="ORF">IU470_12735</name>
</gene>
<sequence length="67" mass="7099">MPLGRAFLDIDTTRGPVHFFYAPPYTIWSQGAAGFRPVQRPGRGALAVIIALAVIPLVLGAAALILL</sequence>
<evidence type="ECO:0000313" key="2">
    <source>
        <dbReference type="EMBL" id="MBF6225964.1"/>
    </source>
</evidence>
<feature type="transmembrane region" description="Helical" evidence="1">
    <location>
        <begin position="45"/>
        <end position="66"/>
    </location>
</feature>
<evidence type="ECO:0000313" key="3">
    <source>
        <dbReference type="Proteomes" id="UP000807309"/>
    </source>
</evidence>
<accession>A0ABS0C6H0</accession>
<protein>
    <submittedName>
        <fullName evidence="2">Uncharacterized protein</fullName>
    </submittedName>
</protein>
<reference evidence="2 3" key="1">
    <citation type="submission" date="2020-10" db="EMBL/GenBank/DDBJ databases">
        <title>Identification of Nocardia species via Next-generation sequencing and recognition of intraspecies genetic diversity.</title>
        <authorList>
            <person name="Li P."/>
            <person name="Li P."/>
            <person name="Lu B."/>
        </authorList>
    </citation>
    <scope>NUCLEOTIDE SEQUENCE [LARGE SCALE GENOMIC DNA]</scope>
    <source>
        <strain evidence="2 3">N-11</strain>
    </source>
</reference>
<keyword evidence="3" id="KW-1185">Reference proteome</keyword>
<dbReference type="EMBL" id="JADLRE010000008">
    <property type="protein sequence ID" value="MBF6225964.1"/>
    <property type="molecule type" value="Genomic_DNA"/>
</dbReference>
<comment type="caution">
    <text evidence="2">The sequence shown here is derived from an EMBL/GenBank/DDBJ whole genome shotgun (WGS) entry which is preliminary data.</text>
</comment>
<keyword evidence="1" id="KW-0472">Membrane</keyword>
<proteinExistence type="predicted"/>
<evidence type="ECO:0000256" key="1">
    <source>
        <dbReference type="SAM" id="Phobius"/>
    </source>
</evidence>
<dbReference type="RefSeq" id="WP_195033138.1">
    <property type="nucleotide sequence ID" value="NZ_JADLRE010000008.1"/>
</dbReference>
<dbReference type="Proteomes" id="UP000807309">
    <property type="component" value="Unassembled WGS sequence"/>
</dbReference>
<name>A0ABS0C6H0_9NOCA</name>
<keyword evidence="1" id="KW-0812">Transmembrane</keyword>
<organism evidence="2 3">
    <name type="scientific">Nocardia abscessus</name>
    <dbReference type="NCBI Taxonomy" id="120957"/>
    <lineage>
        <taxon>Bacteria</taxon>
        <taxon>Bacillati</taxon>
        <taxon>Actinomycetota</taxon>
        <taxon>Actinomycetes</taxon>
        <taxon>Mycobacteriales</taxon>
        <taxon>Nocardiaceae</taxon>
        <taxon>Nocardia</taxon>
    </lineage>
</organism>